<proteinExistence type="predicted"/>
<name>A0ACB9FFZ8_ARCLA</name>
<dbReference type="Proteomes" id="UP001055879">
    <property type="component" value="Linkage Group LG01"/>
</dbReference>
<keyword evidence="2" id="KW-1185">Reference proteome</keyword>
<sequence>MGLITVPDLFDHFSPFFVSVRGGCLFLMHLTPPLMVAVAEAALVEEFLVDSDILSAPTRLEEKRSEIRSSCATSVEDLVSTNLLHSTDVLNAMKFLNLLR</sequence>
<reference evidence="2" key="1">
    <citation type="journal article" date="2022" name="Mol. Ecol. Resour.">
        <title>The genomes of chicory, endive, great burdock and yacon provide insights into Asteraceae palaeo-polyploidization history and plant inulin production.</title>
        <authorList>
            <person name="Fan W."/>
            <person name="Wang S."/>
            <person name="Wang H."/>
            <person name="Wang A."/>
            <person name="Jiang F."/>
            <person name="Liu H."/>
            <person name="Zhao H."/>
            <person name="Xu D."/>
            <person name="Zhang Y."/>
        </authorList>
    </citation>
    <scope>NUCLEOTIDE SEQUENCE [LARGE SCALE GENOMIC DNA]</scope>
    <source>
        <strain evidence="2">cv. Niubang</strain>
    </source>
</reference>
<comment type="caution">
    <text evidence="1">The sequence shown here is derived from an EMBL/GenBank/DDBJ whole genome shotgun (WGS) entry which is preliminary data.</text>
</comment>
<reference evidence="1 2" key="2">
    <citation type="journal article" date="2022" name="Mol. Ecol. Resour.">
        <title>The genomes of chicory, endive, great burdock and yacon provide insights into Asteraceae paleo-polyploidization history and plant inulin production.</title>
        <authorList>
            <person name="Fan W."/>
            <person name="Wang S."/>
            <person name="Wang H."/>
            <person name="Wang A."/>
            <person name="Jiang F."/>
            <person name="Liu H."/>
            <person name="Zhao H."/>
            <person name="Xu D."/>
            <person name="Zhang Y."/>
        </authorList>
    </citation>
    <scope>NUCLEOTIDE SEQUENCE [LARGE SCALE GENOMIC DNA]</scope>
    <source>
        <strain evidence="2">cv. Niubang</strain>
    </source>
</reference>
<gene>
    <name evidence="1" type="ORF">L6452_01149</name>
</gene>
<evidence type="ECO:0000313" key="2">
    <source>
        <dbReference type="Proteomes" id="UP001055879"/>
    </source>
</evidence>
<organism evidence="1 2">
    <name type="scientific">Arctium lappa</name>
    <name type="common">Greater burdock</name>
    <name type="synonym">Lappa major</name>
    <dbReference type="NCBI Taxonomy" id="4217"/>
    <lineage>
        <taxon>Eukaryota</taxon>
        <taxon>Viridiplantae</taxon>
        <taxon>Streptophyta</taxon>
        <taxon>Embryophyta</taxon>
        <taxon>Tracheophyta</taxon>
        <taxon>Spermatophyta</taxon>
        <taxon>Magnoliopsida</taxon>
        <taxon>eudicotyledons</taxon>
        <taxon>Gunneridae</taxon>
        <taxon>Pentapetalae</taxon>
        <taxon>asterids</taxon>
        <taxon>campanulids</taxon>
        <taxon>Asterales</taxon>
        <taxon>Asteraceae</taxon>
        <taxon>Carduoideae</taxon>
        <taxon>Cardueae</taxon>
        <taxon>Arctiinae</taxon>
        <taxon>Arctium</taxon>
    </lineage>
</organism>
<dbReference type="EMBL" id="CM042047">
    <property type="protein sequence ID" value="KAI3770029.1"/>
    <property type="molecule type" value="Genomic_DNA"/>
</dbReference>
<accession>A0ACB9FFZ8</accession>
<protein>
    <submittedName>
        <fullName evidence="1">Uncharacterized protein</fullName>
    </submittedName>
</protein>
<evidence type="ECO:0000313" key="1">
    <source>
        <dbReference type="EMBL" id="KAI3770029.1"/>
    </source>
</evidence>